<dbReference type="Gene3D" id="4.10.1000.10">
    <property type="entry name" value="Zinc finger, CCCH-type"/>
    <property type="match status" value="1"/>
</dbReference>
<dbReference type="Pfam" id="PF00642">
    <property type="entry name" value="zf-CCCH"/>
    <property type="match status" value="1"/>
</dbReference>
<evidence type="ECO:0000256" key="5">
    <source>
        <dbReference type="SAM" id="MobiDB-lite"/>
    </source>
</evidence>
<accession>A0A0G4IEG4</accession>
<feature type="zinc finger region" description="C3H1-type" evidence="4">
    <location>
        <begin position="54"/>
        <end position="82"/>
    </location>
</feature>
<dbReference type="GO" id="GO:0008270">
    <property type="term" value="F:zinc ion binding"/>
    <property type="evidence" value="ECO:0007669"/>
    <property type="project" value="UniProtKB-KW"/>
</dbReference>
<feature type="compositionally biased region" description="Basic and acidic residues" evidence="5">
    <location>
        <begin position="25"/>
        <end position="34"/>
    </location>
</feature>
<dbReference type="PANTHER" id="PTHR14493:SF50">
    <property type="entry name" value="RING FINGER PROTEIN UNKEMPT"/>
    <property type="match status" value="1"/>
</dbReference>
<dbReference type="PROSITE" id="PS50103">
    <property type="entry name" value="ZF_C3H1"/>
    <property type="match status" value="2"/>
</dbReference>
<protein>
    <recommendedName>
        <fullName evidence="6">C3H1-type domain-containing protein</fullName>
    </recommendedName>
</protein>
<sequence>MVTEGAHQVSCASSRRLPNSKKRNRCSEEHEGDAPKIINPMSRHKALTSNELCKHRTIPCARLEQTHSCQWGNACKFSHVPDPARIRRTPKKEKGVTDEYEYEPVLCPSMEAQGKCEEGDACRMAHSTEEIWFHPSVYKKIRCPREAVTSTCEHIGKESCPHLHKDEWKVRKMNKNHALTAEIYNRYLQPLLLRASQGNIRMLFPEEYSDTGVKEGEWTAEAEMKKVSHMIMDVPIIPVPPPLLPSTPSSSELSTAPSSPAPVPKELRDKDKERERDALDESGDKEKESPPTGALKRTFSFPASLPSASSAGLGMTPVFPPPVPPLVGPSNHPRTSPLISLELLRHAAALQGLQKASVSMPSFEPHLMDASGEVSD</sequence>
<evidence type="ECO:0000313" key="7">
    <source>
        <dbReference type="EMBL" id="CEM55590.1"/>
    </source>
</evidence>
<dbReference type="PANTHER" id="PTHR14493">
    <property type="entry name" value="UNKEMPT FAMILY MEMBER"/>
    <property type="match status" value="1"/>
</dbReference>
<reference evidence="7" key="1">
    <citation type="submission" date="2014-11" db="EMBL/GenBank/DDBJ databases">
        <authorList>
            <person name="Otto D Thomas"/>
            <person name="Naeem Raeece"/>
        </authorList>
    </citation>
    <scope>NUCLEOTIDE SEQUENCE</scope>
</reference>
<dbReference type="SMART" id="SM00356">
    <property type="entry name" value="ZnF_C3H1"/>
    <property type="match status" value="2"/>
</dbReference>
<dbReference type="InterPro" id="IPR045234">
    <property type="entry name" value="Unkempt-like"/>
</dbReference>
<dbReference type="AlphaFoldDB" id="A0A0G4IEG4"/>
<feature type="compositionally biased region" description="Low complexity" evidence="5">
    <location>
        <begin position="246"/>
        <end position="258"/>
    </location>
</feature>
<feature type="region of interest" description="Disordered" evidence="5">
    <location>
        <begin position="1"/>
        <end position="36"/>
    </location>
</feature>
<feature type="domain" description="C3H1-type" evidence="6">
    <location>
        <begin position="54"/>
        <end position="82"/>
    </location>
</feature>
<dbReference type="EMBL" id="CDMZ01005891">
    <property type="protein sequence ID" value="CEM55590.1"/>
    <property type="molecule type" value="Genomic_DNA"/>
</dbReference>
<feature type="zinc finger region" description="C3H1-type" evidence="4">
    <location>
        <begin position="101"/>
        <end position="129"/>
    </location>
</feature>
<proteinExistence type="predicted"/>
<evidence type="ECO:0000256" key="4">
    <source>
        <dbReference type="PROSITE-ProRule" id="PRU00723"/>
    </source>
</evidence>
<dbReference type="InterPro" id="IPR000571">
    <property type="entry name" value="Znf_CCCH"/>
</dbReference>
<keyword evidence="3 4" id="KW-0862">Zinc</keyword>
<evidence type="ECO:0000256" key="2">
    <source>
        <dbReference type="ARBA" id="ARBA00022771"/>
    </source>
</evidence>
<feature type="region of interest" description="Disordered" evidence="5">
    <location>
        <begin position="242"/>
        <end position="299"/>
    </location>
</feature>
<feature type="compositionally biased region" description="Basic and acidic residues" evidence="5">
    <location>
        <begin position="265"/>
        <end position="289"/>
    </location>
</feature>
<feature type="domain" description="C3H1-type" evidence="6">
    <location>
        <begin position="101"/>
        <end position="129"/>
    </location>
</feature>
<keyword evidence="1 4" id="KW-0479">Metal-binding</keyword>
<organism evidence="7">
    <name type="scientific">Chromera velia CCMP2878</name>
    <dbReference type="NCBI Taxonomy" id="1169474"/>
    <lineage>
        <taxon>Eukaryota</taxon>
        <taxon>Sar</taxon>
        <taxon>Alveolata</taxon>
        <taxon>Colpodellida</taxon>
        <taxon>Chromeraceae</taxon>
        <taxon>Chromera</taxon>
    </lineage>
</organism>
<keyword evidence="2 4" id="KW-0863">Zinc-finger</keyword>
<name>A0A0G4IEG4_9ALVE</name>
<evidence type="ECO:0000256" key="3">
    <source>
        <dbReference type="ARBA" id="ARBA00022833"/>
    </source>
</evidence>
<evidence type="ECO:0000256" key="1">
    <source>
        <dbReference type="ARBA" id="ARBA00022723"/>
    </source>
</evidence>
<gene>
    <name evidence="7" type="ORF">Cvel_13667</name>
</gene>
<dbReference type="VEuPathDB" id="CryptoDB:Cvel_13667"/>
<evidence type="ECO:0000259" key="6">
    <source>
        <dbReference type="PROSITE" id="PS50103"/>
    </source>
</evidence>